<evidence type="ECO:0000313" key="1">
    <source>
        <dbReference type="EMBL" id="MFC3700046.1"/>
    </source>
</evidence>
<comment type="caution">
    <text evidence="1">The sequence shown here is derived from an EMBL/GenBank/DDBJ whole genome shotgun (WGS) entry which is preliminary data.</text>
</comment>
<dbReference type="EMBL" id="JBHRYN010000002">
    <property type="protein sequence ID" value="MFC3700046.1"/>
    <property type="molecule type" value="Genomic_DNA"/>
</dbReference>
<dbReference type="InterPro" id="IPR050767">
    <property type="entry name" value="Sel1_AlgK"/>
</dbReference>
<dbReference type="InterPro" id="IPR011990">
    <property type="entry name" value="TPR-like_helical_dom_sf"/>
</dbReference>
<protein>
    <submittedName>
        <fullName evidence="1">Tetratricopeptide repeat protein</fullName>
    </submittedName>
</protein>
<dbReference type="SMART" id="SM00671">
    <property type="entry name" value="SEL1"/>
    <property type="match status" value="5"/>
</dbReference>
<reference evidence="2" key="1">
    <citation type="journal article" date="2019" name="Int. J. Syst. Evol. Microbiol.">
        <title>The Global Catalogue of Microorganisms (GCM) 10K type strain sequencing project: providing services to taxonomists for standard genome sequencing and annotation.</title>
        <authorList>
            <consortium name="The Broad Institute Genomics Platform"/>
            <consortium name="The Broad Institute Genome Sequencing Center for Infectious Disease"/>
            <person name="Wu L."/>
            <person name="Ma J."/>
        </authorList>
    </citation>
    <scope>NUCLEOTIDE SEQUENCE [LARGE SCALE GENOMIC DNA]</scope>
    <source>
        <strain evidence="2">CECT 8288</strain>
    </source>
</reference>
<dbReference type="PANTHER" id="PTHR11102:SF160">
    <property type="entry name" value="ERAD-ASSOCIATED E3 UBIQUITIN-PROTEIN LIGASE COMPONENT HRD3"/>
    <property type="match status" value="1"/>
</dbReference>
<dbReference type="SUPFAM" id="SSF81901">
    <property type="entry name" value="HCP-like"/>
    <property type="match status" value="1"/>
</dbReference>
<dbReference type="Proteomes" id="UP001595710">
    <property type="component" value="Unassembled WGS sequence"/>
</dbReference>
<organism evidence="1 2">
    <name type="scientific">Reinekea marina</name>
    <dbReference type="NCBI Taxonomy" id="1310421"/>
    <lineage>
        <taxon>Bacteria</taxon>
        <taxon>Pseudomonadati</taxon>
        <taxon>Pseudomonadota</taxon>
        <taxon>Gammaproteobacteria</taxon>
        <taxon>Oceanospirillales</taxon>
        <taxon>Saccharospirillaceae</taxon>
        <taxon>Reinekea</taxon>
    </lineage>
</organism>
<name>A0ABV7WL50_9GAMM</name>
<dbReference type="PANTHER" id="PTHR11102">
    <property type="entry name" value="SEL-1-LIKE PROTEIN"/>
    <property type="match status" value="1"/>
</dbReference>
<dbReference type="RefSeq" id="WP_377361846.1">
    <property type="nucleotide sequence ID" value="NZ_JBHRYN010000002.1"/>
</dbReference>
<evidence type="ECO:0000313" key="2">
    <source>
        <dbReference type="Proteomes" id="UP001595710"/>
    </source>
</evidence>
<gene>
    <name evidence="1" type="ORF">ACFOND_00225</name>
</gene>
<accession>A0ABV7WL50</accession>
<proteinExistence type="predicted"/>
<dbReference type="Gene3D" id="1.25.40.10">
    <property type="entry name" value="Tetratricopeptide repeat domain"/>
    <property type="match status" value="2"/>
</dbReference>
<sequence>MDAWQKLNLNHSSEPNFNENLKLLDPLLEYDHDLAWYLAGYLRSYENNSIYSRDGLPYLIKASELGVLDAMVKVAGLYACRKCAGQPNDQQAYLWLNQAIVLGFAPAMTEMGAWLRIGYVWPKNVQQAEAYLKQAEKAGDANALCELGKMAQLGDGMAIDVKRAVELYQEGLKLGGNRCAKYLAQVYEFNDLPRKGDENELTYYKECAMTGRIDCAREWARESLYIDSSLSLKDNPGVAALSELSKYDEDSARVLGVFYLYRSEEGTKQLSFDALQRASLMGSHKAAYQMISLLMEHQDEFDSKELDKLPEFINKALTQKTQKKLVYTLADSYLKGTYFDKDVEIAQQWLWASLYTATDSQRLRLLNLIESRDSFIDDEDLKWAFRALIGNETDSQAKIHHYLGRLYRGHDQQKTVAYREFSKLLPKTSNKSIENVALALVHSSDVHDGQFSVEKFERYAQAALESNKGEVNPEYYYWLGSIAHLNKFKIKNQKLAVSLLERSDHHGYSYLARLYLSTSYGMLNEQRGLAILEKLMNADKNYSGSFYRELAGYGKSLNRLDLADYFYQKALLAGDFRSRIELDKLFSLLKESIGSPYRDKLYNAINAVENASELPDVEALKIFYAANRFERMAINDKEMLSHVIRIYDQLLDHNNSKIKILVNEAYSELYYMDNAIVKADPFKERLHLLHCERQNICLEESTFRLAVNFVEVFPKDFQKAKSLIEENEPKSPKSLQYLLKYHAVKNDKESWWRTMYSSKLFKRDQRFFMYLARYRPKTVTRDEVWEQLYLIEGSVEYQVYALRVLMNDESLLPVNEQEKEQMRLMISGTEYEDGKTASYLLGGEK</sequence>
<keyword evidence="2" id="KW-1185">Reference proteome</keyword>
<dbReference type="InterPro" id="IPR006597">
    <property type="entry name" value="Sel1-like"/>
</dbReference>